<evidence type="ECO:0000256" key="6">
    <source>
        <dbReference type="ARBA" id="ARBA00022842"/>
    </source>
</evidence>
<keyword evidence="11" id="KW-1185">Reference proteome</keyword>
<keyword evidence="4" id="KW-0378">Hydrolase</keyword>
<evidence type="ECO:0000256" key="2">
    <source>
        <dbReference type="ARBA" id="ARBA00022722"/>
    </source>
</evidence>
<gene>
    <name evidence="10" type="ORF">OS493_012500</name>
</gene>
<dbReference type="GO" id="GO:0046872">
    <property type="term" value="F:metal ion binding"/>
    <property type="evidence" value="ECO:0007669"/>
    <property type="project" value="UniProtKB-KW"/>
</dbReference>
<dbReference type="InterPro" id="IPR036397">
    <property type="entry name" value="RNaseH_sf"/>
</dbReference>
<dbReference type="Gene3D" id="3.30.420.10">
    <property type="entry name" value="Ribonuclease H-like superfamily/Ribonuclease H"/>
    <property type="match status" value="1"/>
</dbReference>
<dbReference type="EMBL" id="MU825878">
    <property type="protein sequence ID" value="KAJ7386153.1"/>
    <property type="molecule type" value="Genomic_DNA"/>
</dbReference>
<dbReference type="Proteomes" id="UP001163046">
    <property type="component" value="Unassembled WGS sequence"/>
</dbReference>
<proteinExistence type="inferred from homology"/>
<dbReference type="AlphaFoldDB" id="A0A9W9ZSF4"/>
<evidence type="ECO:0000259" key="8">
    <source>
        <dbReference type="Pfam" id="PF00929"/>
    </source>
</evidence>
<dbReference type="GO" id="GO:0005737">
    <property type="term" value="C:cytoplasm"/>
    <property type="evidence" value="ECO:0007669"/>
    <property type="project" value="TreeGrafter"/>
</dbReference>
<dbReference type="InterPro" id="IPR040393">
    <property type="entry name" value="TREX1/2"/>
</dbReference>
<keyword evidence="2" id="KW-0540">Nuclease</keyword>
<comment type="similarity">
    <text evidence="7">Belongs to the exonuclease superfamily. TREX family.</text>
</comment>
<dbReference type="PANTHER" id="PTHR13058">
    <property type="entry name" value="THREE PRIME REPAIR EXONUCLEASE 1, 2"/>
    <property type="match status" value="1"/>
</dbReference>
<dbReference type="Pfam" id="PF00929">
    <property type="entry name" value="RNase_T"/>
    <property type="match status" value="1"/>
</dbReference>
<evidence type="ECO:0000256" key="1">
    <source>
        <dbReference type="ARBA" id="ARBA00001946"/>
    </source>
</evidence>
<feature type="domain" description="PML C-terminal" evidence="9">
    <location>
        <begin position="162"/>
        <end position="235"/>
    </location>
</feature>
<keyword evidence="5" id="KW-0269">Exonuclease</keyword>
<dbReference type="OrthoDB" id="5966647at2759"/>
<dbReference type="GO" id="GO:0006308">
    <property type="term" value="P:DNA catabolic process"/>
    <property type="evidence" value="ECO:0007669"/>
    <property type="project" value="TreeGrafter"/>
</dbReference>
<protein>
    <recommendedName>
        <fullName evidence="12">Exonuclease domain-containing protein</fullName>
    </recommendedName>
</protein>
<sequence length="236" mass="26285">MTPAASEVSKLSVKHRVLYYDGRPVTATSLDDGLSKFLNWLKAKKHVLLLAHNAKSFDAKHLFKALASCGKIDEFCQIALGFSDTLPAFRELYPDRKSFSQQNLATDLLSATYNAHSALDDVQVLQKLSTSFISDAVLLRHSFSNSWLQQYIVFLSQKSKTLKTLQPLIHLKKASKSMADKISASGLSLDHLQLAYSRGGVDGLTNVLTEKFQGKPRVSTNKRVIKTTICSYFQNE</sequence>
<keyword evidence="3" id="KW-0479">Metal-binding</keyword>
<feature type="domain" description="Exonuclease" evidence="8">
    <location>
        <begin position="27"/>
        <end position="127"/>
    </location>
</feature>
<dbReference type="InterPro" id="IPR057617">
    <property type="entry name" value="PML_C"/>
</dbReference>
<name>A0A9W9ZSF4_9CNID</name>
<evidence type="ECO:0000256" key="5">
    <source>
        <dbReference type="ARBA" id="ARBA00022839"/>
    </source>
</evidence>
<comment type="caution">
    <text evidence="10">The sequence shown here is derived from an EMBL/GenBank/DDBJ whole genome shotgun (WGS) entry which is preliminary data.</text>
</comment>
<dbReference type="GO" id="GO:0003676">
    <property type="term" value="F:nucleic acid binding"/>
    <property type="evidence" value="ECO:0007669"/>
    <property type="project" value="InterPro"/>
</dbReference>
<dbReference type="Pfam" id="PF25244">
    <property type="entry name" value="PML_C"/>
    <property type="match status" value="1"/>
</dbReference>
<organism evidence="10 11">
    <name type="scientific">Desmophyllum pertusum</name>
    <dbReference type="NCBI Taxonomy" id="174260"/>
    <lineage>
        <taxon>Eukaryota</taxon>
        <taxon>Metazoa</taxon>
        <taxon>Cnidaria</taxon>
        <taxon>Anthozoa</taxon>
        <taxon>Hexacorallia</taxon>
        <taxon>Scleractinia</taxon>
        <taxon>Caryophylliina</taxon>
        <taxon>Caryophylliidae</taxon>
        <taxon>Desmophyllum</taxon>
    </lineage>
</organism>
<dbReference type="PANTHER" id="PTHR13058:SF22">
    <property type="entry name" value="EXODEOXYRIBONUCLEASE III"/>
    <property type="match status" value="1"/>
</dbReference>
<dbReference type="GO" id="GO:0008296">
    <property type="term" value="F:3'-5'-DNA exonuclease activity"/>
    <property type="evidence" value="ECO:0007669"/>
    <property type="project" value="TreeGrafter"/>
</dbReference>
<reference evidence="10" key="1">
    <citation type="submission" date="2023-01" db="EMBL/GenBank/DDBJ databases">
        <title>Genome assembly of the deep-sea coral Lophelia pertusa.</title>
        <authorList>
            <person name="Herrera S."/>
            <person name="Cordes E."/>
        </authorList>
    </citation>
    <scope>NUCLEOTIDE SEQUENCE</scope>
    <source>
        <strain evidence="10">USNM1676648</strain>
        <tissue evidence="10">Polyp</tissue>
    </source>
</reference>
<dbReference type="InterPro" id="IPR012337">
    <property type="entry name" value="RNaseH-like_sf"/>
</dbReference>
<evidence type="ECO:0000256" key="4">
    <source>
        <dbReference type="ARBA" id="ARBA00022801"/>
    </source>
</evidence>
<evidence type="ECO:0008006" key="12">
    <source>
        <dbReference type="Google" id="ProtNLM"/>
    </source>
</evidence>
<evidence type="ECO:0000313" key="10">
    <source>
        <dbReference type="EMBL" id="KAJ7386153.1"/>
    </source>
</evidence>
<evidence type="ECO:0000256" key="7">
    <source>
        <dbReference type="ARBA" id="ARBA00025769"/>
    </source>
</evidence>
<dbReference type="InterPro" id="IPR013520">
    <property type="entry name" value="Ribonucl_H"/>
</dbReference>
<evidence type="ECO:0000313" key="11">
    <source>
        <dbReference type="Proteomes" id="UP001163046"/>
    </source>
</evidence>
<evidence type="ECO:0000256" key="3">
    <source>
        <dbReference type="ARBA" id="ARBA00022723"/>
    </source>
</evidence>
<keyword evidence="6" id="KW-0460">Magnesium</keyword>
<evidence type="ECO:0000259" key="9">
    <source>
        <dbReference type="Pfam" id="PF25244"/>
    </source>
</evidence>
<comment type="cofactor">
    <cofactor evidence="1">
        <name>Mg(2+)</name>
        <dbReference type="ChEBI" id="CHEBI:18420"/>
    </cofactor>
</comment>
<dbReference type="SUPFAM" id="SSF53098">
    <property type="entry name" value="Ribonuclease H-like"/>
    <property type="match status" value="1"/>
</dbReference>
<accession>A0A9W9ZSF4</accession>